<dbReference type="EMBL" id="CM044705">
    <property type="protein sequence ID" value="KAI5664623.1"/>
    <property type="molecule type" value="Genomic_DNA"/>
</dbReference>
<reference evidence="2" key="1">
    <citation type="journal article" date="2023" name="Nat. Plants">
        <title>Single-cell RNA sequencing provides a high-resolution roadmap for understanding the multicellular compartmentation of specialized metabolism.</title>
        <authorList>
            <person name="Sun S."/>
            <person name="Shen X."/>
            <person name="Li Y."/>
            <person name="Li Y."/>
            <person name="Wang S."/>
            <person name="Li R."/>
            <person name="Zhang H."/>
            <person name="Shen G."/>
            <person name="Guo B."/>
            <person name="Wei J."/>
            <person name="Xu J."/>
            <person name="St-Pierre B."/>
            <person name="Chen S."/>
            <person name="Sun C."/>
        </authorList>
    </citation>
    <scope>NUCLEOTIDE SEQUENCE [LARGE SCALE GENOMIC DNA]</scope>
</reference>
<gene>
    <name evidence="1" type="ORF">M9H77_23946</name>
</gene>
<name>A0ACC0AXG5_CATRO</name>
<evidence type="ECO:0000313" key="2">
    <source>
        <dbReference type="Proteomes" id="UP001060085"/>
    </source>
</evidence>
<dbReference type="Proteomes" id="UP001060085">
    <property type="component" value="Linkage Group LG05"/>
</dbReference>
<sequence length="447" mass="51091">MDDLPPPLIVDILNRLNDSADIARCRVASSIFNSLFREVRSINLCCSVERYAKSRWPLSRDSITPFKSILKSLISELRVVESVSIGVERPLHTLSYDDIEDENDDLYLTDDNFVNEWLPRVADGLKLLSISDFWVQSCWRRSNVLSPVSSQCNNLVELAIKNAWLSVDGLNPMPKLMNLTLEYIRLDDEDLNKMNQCFPSLRVLNLIGVGGLKDPKVHLLHLEKCKWTVSNAVYSITIIAPNLVELKLICVRPRTLMIETPSLFDLHLSLEKADNFKVQEFHKLTNLQLESPNVQELIHKIPFGKTIKNLKLVSRGSADSELSKFGFGSLFGVFPNISSLTLTPWAWSALEMSIWPEDSGVRSQMRGLKEITAYIEVHDFETTLSCIFFILENCTNLSDMNVFIHRDVVFHVTSSLISRCMVHSPKVKWRWGIWKEGTRDSWLPHCN</sequence>
<evidence type="ECO:0000313" key="1">
    <source>
        <dbReference type="EMBL" id="KAI5664623.1"/>
    </source>
</evidence>
<protein>
    <submittedName>
        <fullName evidence="1">Uncharacterized protein</fullName>
    </submittedName>
</protein>
<keyword evidence="2" id="KW-1185">Reference proteome</keyword>
<accession>A0ACC0AXG5</accession>
<comment type="caution">
    <text evidence="1">The sequence shown here is derived from an EMBL/GenBank/DDBJ whole genome shotgun (WGS) entry which is preliminary data.</text>
</comment>
<organism evidence="1 2">
    <name type="scientific">Catharanthus roseus</name>
    <name type="common">Madagascar periwinkle</name>
    <name type="synonym">Vinca rosea</name>
    <dbReference type="NCBI Taxonomy" id="4058"/>
    <lineage>
        <taxon>Eukaryota</taxon>
        <taxon>Viridiplantae</taxon>
        <taxon>Streptophyta</taxon>
        <taxon>Embryophyta</taxon>
        <taxon>Tracheophyta</taxon>
        <taxon>Spermatophyta</taxon>
        <taxon>Magnoliopsida</taxon>
        <taxon>eudicotyledons</taxon>
        <taxon>Gunneridae</taxon>
        <taxon>Pentapetalae</taxon>
        <taxon>asterids</taxon>
        <taxon>lamiids</taxon>
        <taxon>Gentianales</taxon>
        <taxon>Apocynaceae</taxon>
        <taxon>Rauvolfioideae</taxon>
        <taxon>Vinceae</taxon>
        <taxon>Catharanthinae</taxon>
        <taxon>Catharanthus</taxon>
    </lineage>
</organism>
<proteinExistence type="predicted"/>